<evidence type="ECO:0000313" key="2">
    <source>
        <dbReference type="EMBL" id="PXY94327.1"/>
    </source>
</evidence>
<dbReference type="STRING" id="1267021.FPB0191_02142"/>
<evidence type="ECO:0000313" key="1">
    <source>
        <dbReference type="EMBL" id="AJA45948.1"/>
    </source>
</evidence>
<dbReference type="KEGG" id="fpp:FPB0191_02142"/>
<dbReference type="RefSeq" id="WP_039105995.1">
    <property type="nucleotide sequence ID" value="NZ_CP009056.1"/>
</dbReference>
<dbReference type="Proteomes" id="UP000030901">
    <property type="component" value="Chromosome"/>
</dbReference>
<evidence type="ECO:0000313" key="4">
    <source>
        <dbReference type="Proteomes" id="UP000247838"/>
    </source>
</evidence>
<accession>A0A0A7S3G5</accession>
<dbReference type="EMBL" id="CP009056">
    <property type="protein sequence ID" value="AJA45948.1"/>
    <property type="molecule type" value="Genomic_DNA"/>
</dbReference>
<dbReference type="OrthoDB" id="4241081at2"/>
<reference evidence="2 4" key="2">
    <citation type="submission" date="2018-05" db="EMBL/GenBank/DDBJ databases">
        <title>Reference genomes for bee gut microbiota database.</title>
        <authorList>
            <person name="Ellegaard K.M."/>
        </authorList>
    </citation>
    <scope>NUCLEOTIDE SEQUENCE [LARGE SCALE GENOMIC DNA]</scope>
    <source>
        <strain evidence="2 4">ESL0167</strain>
    </source>
</reference>
<name>A0A0A7S3G5_FRIPE</name>
<keyword evidence="3" id="KW-1185">Reference proteome</keyword>
<protein>
    <submittedName>
        <fullName evidence="1">Immunity protein 17</fullName>
    </submittedName>
</protein>
<dbReference type="EMBL" id="QGLM01000021">
    <property type="protein sequence ID" value="PXY94327.1"/>
    <property type="molecule type" value="Genomic_DNA"/>
</dbReference>
<dbReference type="Proteomes" id="UP000247838">
    <property type="component" value="Unassembled WGS sequence"/>
</dbReference>
<sequence length="72" mass="8505">MTKFEFYQEVEVLDNCLQKECIGKKGVITGISEENGIIYGYAVDLYDKEYGYYFKTDCLKPTGKQFKREDFY</sequence>
<dbReference type="AlphaFoldDB" id="A0A0A7S3G5"/>
<organism evidence="1 3">
    <name type="scientific">Frischella perrara</name>
    <dbReference type="NCBI Taxonomy" id="1267021"/>
    <lineage>
        <taxon>Bacteria</taxon>
        <taxon>Pseudomonadati</taxon>
        <taxon>Pseudomonadota</taxon>
        <taxon>Gammaproteobacteria</taxon>
        <taxon>Orbales</taxon>
        <taxon>Orbaceae</taxon>
        <taxon>Frischella</taxon>
    </lineage>
</organism>
<reference evidence="1 3" key="1">
    <citation type="journal article" date="2014" name="Appl. Environ. Microbiol.">
        <title>Gut symbionts from distinct hosts exhibit genotoxic activity via divergent colibactin biosynthetic pathways.</title>
        <authorList>
            <person name="Engel P."/>
            <person name="Vizcaino M.I."/>
            <person name="Crawford J.M."/>
        </authorList>
    </citation>
    <scope>NUCLEOTIDE SEQUENCE [LARGE SCALE GENOMIC DNA]</scope>
    <source>
        <strain evidence="1 3">PEB0191</strain>
    </source>
</reference>
<evidence type="ECO:0000313" key="3">
    <source>
        <dbReference type="Proteomes" id="UP000030901"/>
    </source>
</evidence>
<gene>
    <name evidence="2" type="ORF">DKK76_10595</name>
    <name evidence="1" type="ORF">FPB0191_02142</name>
</gene>
<proteinExistence type="predicted"/>
<dbReference type="HOGENOM" id="CLU_2699347_0_0_6"/>